<gene>
    <name evidence="1" type="ORF">DX914_02640</name>
</gene>
<evidence type="ECO:0000313" key="1">
    <source>
        <dbReference type="EMBL" id="RDZ28063.1"/>
    </source>
</evidence>
<dbReference type="RefSeq" id="WP_115857505.1">
    <property type="nucleotide sequence ID" value="NZ_QTSU01000001.1"/>
</dbReference>
<protein>
    <submittedName>
        <fullName evidence="1">Class I SAM-dependent methyltransferase</fullName>
    </submittedName>
</protein>
<dbReference type="EMBL" id="QTSU01000001">
    <property type="protein sequence ID" value="RDZ28063.1"/>
    <property type="molecule type" value="Genomic_DNA"/>
</dbReference>
<dbReference type="GO" id="GO:0032259">
    <property type="term" value="P:methylation"/>
    <property type="evidence" value="ECO:0007669"/>
    <property type="project" value="UniProtKB-KW"/>
</dbReference>
<evidence type="ECO:0000313" key="2">
    <source>
        <dbReference type="Proteomes" id="UP000264492"/>
    </source>
</evidence>
<sequence>MNATADIAGATDERAAPGLLGLAERGLLPDAVLRHGIRRLCAQRLREENADDPAAATARAVALIQELRRSPVAVHVDAANRQHYELPPGFFQHCLGPQLKYSACYYPNGDETLAQAETAMLALYGERAQLADGQDILELGCGWGSLTLWMAQRYPNARITAVSNSAGQRQYIEARCREHGYGHVRVVTCDVNRLDLPPAAFDRCVSVEMFEHMRNYAALMQRIAGWLRLDGRLFVHLFCHRNLLYPFQTEGDDNWMGRHFFTGGLMPAADTLLWFQDHLRIDRQWLLDGRHYQRTADHWLANQDAQRGAVMALLQPVYGAAAPLWFQRWRMFWMACAELFGYRQGREWMVAHYRFVKEAAA</sequence>
<dbReference type="AlphaFoldDB" id="A0A371K2B7"/>
<dbReference type="GO" id="GO:0008168">
    <property type="term" value="F:methyltransferase activity"/>
    <property type="evidence" value="ECO:0007669"/>
    <property type="project" value="UniProtKB-KW"/>
</dbReference>
<keyword evidence="1" id="KW-0808">Transferase</keyword>
<dbReference type="CDD" id="cd02440">
    <property type="entry name" value="AdoMet_MTases"/>
    <property type="match status" value="1"/>
</dbReference>
<name>A0A371K2B7_9GAMM</name>
<dbReference type="Gene3D" id="3.40.50.150">
    <property type="entry name" value="Vaccinia Virus protein VP39"/>
    <property type="match status" value="1"/>
</dbReference>
<dbReference type="OrthoDB" id="9782855at2"/>
<dbReference type="PANTHER" id="PTHR43832:SF1">
    <property type="entry name" value="S-ADENOSYL-L-METHIONINE-DEPENDENT METHYLTRANSFERASES SUPERFAMILY PROTEIN"/>
    <property type="match status" value="1"/>
</dbReference>
<reference evidence="1 2" key="1">
    <citation type="submission" date="2018-08" db="EMBL/GenBank/DDBJ databases">
        <title>Lysobacter sp. zong2l5, whole genome shotgun sequence.</title>
        <authorList>
            <person name="Zhang X."/>
            <person name="Feng G."/>
            <person name="Zhu H."/>
        </authorList>
    </citation>
    <scope>NUCLEOTIDE SEQUENCE [LARGE SCALE GENOMIC DNA]</scope>
    <source>
        <strain evidence="2">zong2l5</strain>
    </source>
</reference>
<organism evidence="1 2">
    <name type="scientific">Lysobacter silvisoli</name>
    <dbReference type="NCBI Taxonomy" id="2293254"/>
    <lineage>
        <taxon>Bacteria</taxon>
        <taxon>Pseudomonadati</taxon>
        <taxon>Pseudomonadota</taxon>
        <taxon>Gammaproteobacteria</taxon>
        <taxon>Lysobacterales</taxon>
        <taxon>Lysobacteraceae</taxon>
        <taxon>Lysobacter</taxon>
    </lineage>
</organism>
<comment type="caution">
    <text evidence="1">The sequence shown here is derived from an EMBL/GenBank/DDBJ whole genome shotgun (WGS) entry which is preliminary data.</text>
</comment>
<dbReference type="InterPro" id="IPR029063">
    <property type="entry name" value="SAM-dependent_MTases_sf"/>
</dbReference>
<accession>A0A371K2B7</accession>
<dbReference type="Pfam" id="PF02353">
    <property type="entry name" value="CMAS"/>
    <property type="match status" value="1"/>
</dbReference>
<keyword evidence="1" id="KW-0489">Methyltransferase</keyword>
<dbReference type="FunFam" id="3.40.50.150:FF:000554">
    <property type="entry name" value="Cation-transporting ATPase"/>
    <property type="match status" value="1"/>
</dbReference>
<dbReference type="PANTHER" id="PTHR43832">
    <property type="match status" value="1"/>
</dbReference>
<proteinExistence type="predicted"/>
<dbReference type="Proteomes" id="UP000264492">
    <property type="component" value="Unassembled WGS sequence"/>
</dbReference>
<keyword evidence="2" id="KW-1185">Reference proteome</keyword>
<dbReference type="SUPFAM" id="SSF53335">
    <property type="entry name" value="S-adenosyl-L-methionine-dependent methyltransferases"/>
    <property type="match status" value="1"/>
</dbReference>